<evidence type="ECO:0000256" key="1">
    <source>
        <dbReference type="SAM" id="MobiDB-lite"/>
    </source>
</evidence>
<keyword evidence="2" id="KW-0472">Membrane</keyword>
<feature type="region of interest" description="Disordered" evidence="1">
    <location>
        <begin position="163"/>
        <end position="273"/>
    </location>
</feature>
<evidence type="ECO:0000313" key="4">
    <source>
        <dbReference type="Proteomes" id="UP000184501"/>
    </source>
</evidence>
<feature type="region of interest" description="Disordered" evidence="1">
    <location>
        <begin position="1"/>
        <end position="117"/>
    </location>
</feature>
<dbReference type="AlphaFoldDB" id="A0A1M5Q7Q6"/>
<feature type="compositionally biased region" description="Basic and acidic residues" evidence="1">
    <location>
        <begin position="165"/>
        <end position="186"/>
    </location>
</feature>
<dbReference type="STRING" id="2017.SAMN05444320_12226"/>
<feature type="compositionally biased region" description="Basic and acidic residues" evidence="1">
    <location>
        <begin position="246"/>
        <end position="259"/>
    </location>
</feature>
<gene>
    <name evidence="3" type="ORF">SAMN05444320_12226</name>
</gene>
<organism evidence="3 4">
    <name type="scientific">Streptoalloteichus hindustanus</name>
    <dbReference type="NCBI Taxonomy" id="2017"/>
    <lineage>
        <taxon>Bacteria</taxon>
        <taxon>Bacillati</taxon>
        <taxon>Actinomycetota</taxon>
        <taxon>Actinomycetes</taxon>
        <taxon>Pseudonocardiales</taxon>
        <taxon>Pseudonocardiaceae</taxon>
        <taxon>Streptoalloteichus</taxon>
    </lineage>
</organism>
<keyword evidence="2" id="KW-1133">Transmembrane helix</keyword>
<proteinExistence type="predicted"/>
<dbReference type="Proteomes" id="UP000184501">
    <property type="component" value="Unassembled WGS sequence"/>
</dbReference>
<name>A0A1M5Q7Q6_STRHI</name>
<dbReference type="EMBL" id="FQVN01000022">
    <property type="protein sequence ID" value="SHH10058.1"/>
    <property type="molecule type" value="Genomic_DNA"/>
</dbReference>
<evidence type="ECO:0000256" key="2">
    <source>
        <dbReference type="SAM" id="Phobius"/>
    </source>
</evidence>
<accession>A0A1M5Q7Q6</accession>
<feature type="compositionally biased region" description="Basic and acidic residues" evidence="1">
    <location>
        <begin position="22"/>
        <end position="43"/>
    </location>
</feature>
<feature type="region of interest" description="Disordered" evidence="1">
    <location>
        <begin position="287"/>
        <end position="322"/>
    </location>
</feature>
<protein>
    <submittedName>
        <fullName evidence="3">Uncharacterized protein</fullName>
    </submittedName>
</protein>
<sequence>MRDSAPRTAVRRGTAVGVDRAGSARDARTCEMKSARWEREVGRGRLPTGRSAPPSAALGPVGPDGGGGWAATRVAATGRDRTSQSPPRWRCRPPPAAAPPEQVWCPADGSGSPPRHRDRELGVSVIQLGCHLLDQPCRTKAITGPGRTTRLDKELSNPLRHRAHQLSERCSSRLPDRGRDGCHPCEGRTSPGQLTKRVPSRPAPSSARQVMAAWTRSRPPRPWDKRLPDGLAPEGASTTFCIRVRARGDREVGMSERPRGSRTTPSPPLHHDSYVSVNRHASVNAFRPAPGRRTQGGAGPHPSTPLRAPRATPSLHTPDGTELQMRRHPAAPLLAVAALALGVLTTVAPAAAAAAEPAATPVAGVPHCPPPGSHALGDQPCGIEWPDP</sequence>
<reference evidence="3 4" key="1">
    <citation type="submission" date="2016-11" db="EMBL/GenBank/DDBJ databases">
        <authorList>
            <person name="Jaros S."/>
            <person name="Januszkiewicz K."/>
            <person name="Wedrychowicz H."/>
        </authorList>
    </citation>
    <scope>NUCLEOTIDE SEQUENCE [LARGE SCALE GENOMIC DNA]</scope>
    <source>
        <strain evidence="3 4">DSM 44523</strain>
    </source>
</reference>
<evidence type="ECO:0000313" key="3">
    <source>
        <dbReference type="EMBL" id="SHH10058.1"/>
    </source>
</evidence>
<keyword evidence="2" id="KW-0812">Transmembrane</keyword>
<feature type="transmembrane region" description="Helical" evidence="2">
    <location>
        <begin position="333"/>
        <end position="355"/>
    </location>
</feature>
<keyword evidence="4" id="KW-1185">Reference proteome</keyword>